<feature type="compositionally biased region" description="Basic and acidic residues" evidence="1">
    <location>
        <begin position="455"/>
        <end position="469"/>
    </location>
</feature>
<dbReference type="AlphaFoldDB" id="A0A1B6E6F8"/>
<dbReference type="Pfam" id="PF00078">
    <property type="entry name" value="RVT_1"/>
    <property type="match status" value="1"/>
</dbReference>
<dbReference type="InterPro" id="IPR058912">
    <property type="entry name" value="HTH_animal"/>
</dbReference>
<evidence type="ECO:0000259" key="2">
    <source>
        <dbReference type="PROSITE" id="PS50878"/>
    </source>
</evidence>
<dbReference type="InterPro" id="IPR043502">
    <property type="entry name" value="DNA/RNA_pol_sf"/>
</dbReference>
<evidence type="ECO:0000256" key="1">
    <source>
        <dbReference type="SAM" id="MobiDB-lite"/>
    </source>
</evidence>
<feature type="region of interest" description="Disordered" evidence="1">
    <location>
        <begin position="448"/>
        <end position="477"/>
    </location>
</feature>
<dbReference type="InterPro" id="IPR000477">
    <property type="entry name" value="RT_dom"/>
</dbReference>
<dbReference type="EMBL" id="GEDC01003787">
    <property type="protein sequence ID" value="JAS33511.1"/>
    <property type="molecule type" value="Transcribed_RNA"/>
</dbReference>
<sequence length="580" mass="66904">MYEKDYKQKVERFINENSISKLNKNPTAIYQKRIKNLINNSKVLFDKNEIGYLKMINPAAPELRGLPKVHKEGVPIRPLVNYTSAPSYKIAKKLEKIIKTNMVLERNYSLSNSYDLINEIKDSDVKMHHILASFDITSLYTNIPVDETLDILHDKLNQSSSLLPEAIDELINLLKEILKQNYFMFQGEFYSQSDGLAMGSPLSGILSDVYLNFIENKFILSENNKYRSKIIFYHRYVDDTLILFDGNTCQLNLLHNYLNKIAPKFKFTLEIEENKRINFLDLTIEKENNKFNFSIYRKPTTSNQTIHSTSYHPYKQKIAAYNSLIYRLLNVPLNHVNYEKELNIVRHIAKSNGFQVSMVDRLIKKFKNTIKTVDKKPNNKYICVEYSHTIQNCLTKELKKHGLDLVFKTKNKTANLTKNKTDNIDKFEKSGVYQNNCSNCPKTYIGQTGRSFNTRHNEHKPAPRHEKQKSSPAQHPIYENHDMNDTSHGPKVLHFCEKGNTPNTLEEYETYNAFKNEQASDLLLNEKLSFKSHVLYRAMDGLGQSAAVSTDNNDHTTGEGVAWISGFGHPPVPVAMCCIC</sequence>
<dbReference type="GO" id="GO:0071897">
    <property type="term" value="P:DNA biosynthetic process"/>
    <property type="evidence" value="ECO:0007669"/>
    <property type="project" value="UniProtKB-ARBA"/>
</dbReference>
<evidence type="ECO:0000313" key="3">
    <source>
        <dbReference type="EMBL" id="JAS33511.1"/>
    </source>
</evidence>
<dbReference type="PANTHER" id="PTHR21301">
    <property type="entry name" value="REVERSE TRANSCRIPTASE"/>
    <property type="match status" value="1"/>
</dbReference>
<organism evidence="3">
    <name type="scientific">Clastoptera arizonana</name>
    <name type="common">Arizona spittle bug</name>
    <dbReference type="NCBI Taxonomy" id="38151"/>
    <lineage>
        <taxon>Eukaryota</taxon>
        <taxon>Metazoa</taxon>
        <taxon>Ecdysozoa</taxon>
        <taxon>Arthropoda</taxon>
        <taxon>Hexapoda</taxon>
        <taxon>Insecta</taxon>
        <taxon>Pterygota</taxon>
        <taxon>Neoptera</taxon>
        <taxon>Paraneoptera</taxon>
        <taxon>Hemiptera</taxon>
        <taxon>Auchenorrhyncha</taxon>
        <taxon>Cercopoidea</taxon>
        <taxon>Clastopteridae</taxon>
        <taxon>Clastoptera</taxon>
    </lineage>
</organism>
<name>A0A1B6E6F8_9HEMI</name>
<reference evidence="3" key="1">
    <citation type="submission" date="2015-12" db="EMBL/GenBank/DDBJ databases">
        <title>De novo transcriptome assembly of four potential Pierce s Disease insect vectors from Arizona vineyards.</title>
        <authorList>
            <person name="Tassone E.E."/>
        </authorList>
    </citation>
    <scope>NUCLEOTIDE SEQUENCE</scope>
</reference>
<protein>
    <recommendedName>
        <fullName evidence="2">Reverse transcriptase domain-containing protein</fullName>
    </recommendedName>
</protein>
<accession>A0A1B6E6F8</accession>
<gene>
    <name evidence="3" type="ORF">g.16940</name>
</gene>
<dbReference type="SUPFAM" id="SSF56672">
    <property type="entry name" value="DNA/RNA polymerases"/>
    <property type="match status" value="1"/>
</dbReference>
<feature type="non-terminal residue" evidence="3">
    <location>
        <position position="580"/>
    </location>
</feature>
<feature type="domain" description="Reverse transcriptase" evidence="2">
    <location>
        <begin position="47"/>
        <end position="295"/>
    </location>
</feature>
<proteinExistence type="predicted"/>
<dbReference type="Pfam" id="PF26215">
    <property type="entry name" value="HTH_animal"/>
    <property type="match status" value="1"/>
</dbReference>
<dbReference type="PROSITE" id="PS50878">
    <property type="entry name" value="RT_POL"/>
    <property type="match status" value="1"/>
</dbReference>
<dbReference type="PANTHER" id="PTHR21301:SF10">
    <property type="entry name" value="REVERSE TRANSCRIPTASE DOMAIN-CONTAINING PROTEIN"/>
    <property type="match status" value="1"/>
</dbReference>